<dbReference type="AlphaFoldDB" id="A0AAV2DE16"/>
<evidence type="ECO:0000313" key="2">
    <source>
        <dbReference type="EMBL" id="CAL1372125.1"/>
    </source>
</evidence>
<keyword evidence="3" id="KW-1185">Reference proteome</keyword>
<evidence type="ECO:0000313" key="3">
    <source>
        <dbReference type="Proteomes" id="UP001497516"/>
    </source>
</evidence>
<dbReference type="Proteomes" id="UP001497516">
    <property type="component" value="Chromosome 2"/>
</dbReference>
<accession>A0AAV2DE16</accession>
<gene>
    <name evidence="2" type="ORF">LTRI10_LOCUS14148</name>
</gene>
<protein>
    <submittedName>
        <fullName evidence="2">Uncharacterized protein</fullName>
    </submittedName>
</protein>
<name>A0AAV2DE16_9ROSI</name>
<dbReference type="EMBL" id="OZ034815">
    <property type="protein sequence ID" value="CAL1372125.1"/>
    <property type="molecule type" value="Genomic_DNA"/>
</dbReference>
<sequence>MPDQLELNGLTVGAYSGPLLGPNHLFAQSPSLAQKATPPMIKPGSDNPCGFRPPQLTNELDPLDQCTPKVDRASDVASKPRQKIYA</sequence>
<reference evidence="2 3" key="1">
    <citation type="submission" date="2024-04" db="EMBL/GenBank/DDBJ databases">
        <authorList>
            <person name="Fracassetti M."/>
        </authorList>
    </citation>
    <scope>NUCLEOTIDE SEQUENCE [LARGE SCALE GENOMIC DNA]</scope>
</reference>
<proteinExistence type="predicted"/>
<organism evidence="2 3">
    <name type="scientific">Linum trigynum</name>
    <dbReference type="NCBI Taxonomy" id="586398"/>
    <lineage>
        <taxon>Eukaryota</taxon>
        <taxon>Viridiplantae</taxon>
        <taxon>Streptophyta</taxon>
        <taxon>Embryophyta</taxon>
        <taxon>Tracheophyta</taxon>
        <taxon>Spermatophyta</taxon>
        <taxon>Magnoliopsida</taxon>
        <taxon>eudicotyledons</taxon>
        <taxon>Gunneridae</taxon>
        <taxon>Pentapetalae</taxon>
        <taxon>rosids</taxon>
        <taxon>fabids</taxon>
        <taxon>Malpighiales</taxon>
        <taxon>Linaceae</taxon>
        <taxon>Linum</taxon>
    </lineage>
</organism>
<evidence type="ECO:0000256" key="1">
    <source>
        <dbReference type="SAM" id="MobiDB-lite"/>
    </source>
</evidence>
<feature type="region of interest" description="Disordered" evidence="1">
    <location>
        <begin position="31"/>
        <end position="86"/>
    </location>
</feature>